<evidence type="ECO:0000313" key="2">
    <source>
        <dbReference type="EMBL" id="GMR44260.1"/>
    </source>
</evidence>
<gene>
    <name evidence="2" type="ORF">PMAYCL1PPCAC_14455</name>
</gene>
<dbReference type="GO" id="GO:0019934">
    <property type="term" value="P:cGMP-mediated signaling"/>
    <property type="evidence" value="ECO:0007669"/>
    <property type="project" value="TreeGrafter"/>
</dbReference>
<dbReference type="GO" id="GO:0004383">
    <property type="term" value="F:guanylate cyclase activity"/>
    <property type="evidence" value="ECO:0007669"/>
    <property type="project" value="TreeGrafter"/>
</dbReference>
<dbReference type="GO" id="GO:0020037">
    <property type="term" value="F:heme binding"/>
    <property type="evidence" value="ECO:0007669"/>
    <property type="project" value="InterPro"/>
</dbReference>
<dbReference type="PANTHER" id="PTHR45655">
    <property type="entry name" value="GUANYLATE CYCLASE SOLUBLE SUBUNIT BETA-2"/>
    <property type="match status" value="1"/>
</dbReference>
<evidence type="ECO:0000259" key="1">
    <source>
        <dbReference type="Pfam" id="PF07700"/>
    </source>
</evidence>
<keyword evidence="3" id="KW-1185">Reference proteome</keyword>
<feature type="non-terminal residue" evidence="2">
    <location>
        <position position="134"/>
    </location>
</feature>
<dbReference type="Pfam" id="PF07700">
    <property type="entry name" value="HNOB"/>
    <property type="match status" value="1"/>
</dbReference>
<dbReference type="InterPro" id="IPR038158">
    <property type="entry name" value="H-NOX_domain_sf"/>
</dbReference>
<dbReference type="GO" id="GO:0008074">
    <property type="term" value="C:guanylate cyclase complex, soluble"/>
    <property type="evidence" value="ECO:0007669"/>
    <property type="project" value="TreeGrafter"/>
</dbReference>
<proteinExistence type="predicted"/>
<protein>
    <recommendedName>
        <fullName evidence="1">Heme NO-binding domain-containing protein</fullName>
    </recommendedName>
</protein>
<evidence type="ECO:0000313" key="3">
    <source>
        <dbReference type="Proteomes" id="UP001328107"/>
    </source>
</evidence>
<comment type="caution">
    <text evidence="2">The sequence shown here is derived from an EMBL/GenBank/DDBJ whole genome shotgun (WGS) entry which is preliminary data.</text>
</comment>
<dbReference type="InterPro" id="IPR024096">
    <property type="entry name" value="NO_sig/Golgi_transp_ligand-bd"/>
</dbReference>
<dbReference type="EMBL" id="BTRK01000003">
    <property type="protein sequence ID" value="GMR44260.1"/>
    <property type="molecule type" value="Genomic_DNA"/>
</dbReference>
<name>A0AAN4ZUK5_9BILA</name>
<reference evidence="3" key="1">
    <citation type="submission" date="2022-10" db="EMBL/GenBank/DDBJ databases">
        <title>Genome assembly of Pristionchus species.</title>
        <authorList>
            <person name="Yoshida K."/>
            <person name="Sommer R.J."/>
        </authorList>
    </citation>
    <scope>NUCLEOTIDE SEQUENCE [LARGE SCALE GENOMIC DNA]</scope>
    <source>
        <strain evidence="3">RS5460</strain>
    </source>
</reference>
<dbReference type="AlphaFoldDB" id="A0AAN4ZUK5"/>
<dbReference type="GO" id="GO:0070482">
    <property type="term" value="P:response to oxygen levels"/>
    <property type="evidence" value="ECO:0007669"/>
    <property type="project" value="TreeGrafter"/>
</dbReference>
<dbReference type="PANTHER" id="PTHR45655:SF1">
    <property type="entry name" value="SOLUBLE GUANYLATE CYCLASE GCY-37"/>
    <property type="match status" value="1"/>
</dbReference>
<feature type="non-terminal residue" evidence="2">
    <location>
        <position position="1"/>
    </location>
</feature>
<dbReference type="Gene3D" id="3.90.1520.10">
    <property type="entry name" value="H-NOX domain"/>
    <property type="match status" value="1"/>
</dbReference>
<organism evidence="2 3">
    <name type="scientific">Pristionchus mayeri</name>
    <dbReference type="NCBI Taxonomy" id="1317129"/>
    <lineage>
        <taxon>Eukaryota</taxon>
        <taxon>Metazoa</taxon>
        <taxon>Ecdysozoa</taxon>
        <taxon>Nematoda</taxon>
        <taxon>Chromadorea</taxon>
        <taxon>Rhabditida</taxon>
        <taxon>Rhabditina</taxon>
        <taxon>Diplogasteromorpha</taxon>
        <taxon>Diplogasteroidea</taxon>
        <taxon>Neodiplogasteridae</taxon>
        <taxon>Pristionchus</taxon>
    </lineage>
</organism>
<accession>A0AAN4ZUK5</accession>
<dbReference type="SUPFAM" id="SSF111126">
    <property type="entry name" value="Ligand-binding domain in the NO signalling and Golgi transport"/>
    <property type="match status" value="1"/>
</dbReference>
<dbReference type="InterPro" id="IPR011644">
    <property type="entry name" value="Heme_NO-bd"/>
</dbReference>
<feature type="domain" description="Heme NO-binding" evidence="1">
    <location>
        <begin position="1"/>
        <end position="133"/>
    </location>
</feature>
<sequence>QFIEHRFGKESLETILSKAGLSSIEDIDSLKAYDEARTVAIIEICVAVTGWSQHDVLVAFGEYFVTWALQSGYENILRGMAHNLNDFLNNLNVMHDFISQCSFRSEMRAPTFTCIRKGDQQLQLHYVSGRSGLS</sequence>
<dbReference type="Proteomes" id="UP001328107">
    <property type="component" value="Unassembled WGS sequence"/>
</dbReference>